<proteinExistence type="predicted"/>
<gene>
    <name evidence="1" type="ORF">GCM10023186_46130</name>
</gene>
<keyword evidence="2" id="KW-1185">Reference proteome</keyword>
<evidence type="ECO:0008006" key="3">
    <source>
        <dbReference type="Google" id="ProtNLM"/>
    </source>
</evidence>
<evidence type="ECO:0000313" key="2">
    <source>
        <dbReference type="Proteomes" id="UP001500454"/>
    </source>
</evidence>
<evidence type="ECO:0000313" key="1">
    <source>
        <dbReference type="EMBL" id="GAA4394032.1"/>
    </source>
</evidence>
<sequence length="404" mass="47164">MQDYNNKYQDIDKLLETVLKKSNMDLRKLFDARLKEENLSFSAAMALLKVEHRALNGVLDATQKRHDLLMLTRLADFLQVPFNELITELVENLEINFAYEVSTSKKEEFIRRSFNLSYLKQIGLIDDPKDLHHVEQRIVEHFGYTSIFDYEKEAVGIAYSSGKPKSKTTFEKDFWAARSAKVLSGINNFFPYDRDKLKAYIPHIRWHSMNVKKGLFQVIRDLFKLGVTVIMRPYDAKLYARGATLAVKDKPGIVLTPYSNYYPTLWFALLHELHHILFDWDEIQSLTYHITGELDLFSMKETQADEFAANMLLQNAKMEQVKPHINNKTFVEEFARVNQIHPSIIYIRYCWEMQDSDKDVWAKYTPLIPKQSEAMLALPGNPWQSKVALKEIAQQTQEAYFKGI</sequence>
<organism evidence="1 2">
    <name type="scientific">Hymenobacter koreensis</name>
    <dbReference type="NCBI Taxonomy" id="1084523"/>
    <lineage>
        <taxon>Bacteria</taxon>
        <taxon>Pseudomonadati</taxon>
        <taxon>Bacteroidota</taxon>
        <taxon>Cytophagia</taxon>
        <taxon>Cytophagales</taxon>
        <taxon>Hymenobacteraceae</taxon>
        <taxon>Hymenobacter</taxon>
    </lineage>
</organism>
<dbReference type="Proteomes" id="UP001500454">
    <property type="component" value="Unassembled WGS sequence"/>
</dbReference>
<dbReference type="RefSeq" id="WP_345228182.1">
    <property type="nucleotide sequence ID" value="NZ_BAABHA010000016.1"/>
</dbReference>
<dbReference type="EMBL" id="BAABHA010000016">
    <property type="protein sequence ID" value="GAA4394032.1"/>
    <property type="molecule type" value="Genomic_DNA"/>
</dbReference>
<accession>A0ABP8JP87</accession>
<name>A0ABP8JP87_9BACT</name>
<protein>
    <recommendedName>
        <fullName evidence="3">ImmA/IrrE family metallo-endopeptidase</fullName>
    </recommendedName>
</protein>
<reference evidence="2" key="1">
    <citation type="journal article" date="2019" name="Int. J. Syst. Evol. Microbiol.">
        <title>The Global Catalogue of Microorganisms (GCM) 10K type strain sequencing project: providing services to taxonomists for standard genome sequencing and annotation.</title>
        <authorList>
            <consortium name="The Broad Institute Genomics Platform"/>
            <consortium name="The Broad Institute Genome Sequencing Center for Infectious Disease"/>
            <person name="Wu L."/>
            <person name="Ma J."/>
        </authorList>
    </citation>
    <scope>NUCLEOTIDE SEQUENCE [LARGE SCALE GENOMIC DNA]</scope>
    <source>
        <strain evidence="2">JCM 17924</strain>
    </source>
</reference>
<comment type="caution">
    <text evidence="1">The sequence shown here is derived from an EMBL/GenBank/DDBJ whole genome shotgun (WGS) entry which is preliminary data.</text>
</comment>